<reference evidence="2" key="1">
    <citation type="journal article" date="2022" name="Mol. Ecol. Resour.">
        <title>The genomes of chicory, endive, great burdock and yacon provide insights into Asteraceae palaeo-polyploidization history and plant inulin production.</title>
        <authorList>
            <person name="Fan W."/>
            <person name="Wang S."/>
            <person name="Wang H."/>
            <person name="Wang A."/>
            <person name="Jiang F."/>
            <person name="Liu H."/>
            <person name="Zhao H."/>
            <person name="Xu D."/>
            <person name="Zhang Y."/>
        </authorList>
    </citation>
    <scope>NUCLEOTIDE SEQUENCE [LARGE SCALE GENOMIC DNA]</scope>
    <source>
        <strain evidence="2">cv. Yunnan</strain>
    </source>
</reference>
<proteinExistence type="predicted"/>
<organism evidence="1 2">
    <name type="scientific">Smallanthus sonchifolius</name>
    <dbReference type="NCBI Taxonomy" id="185202"/>
    <lineage>
        <taxon>Eukaryota</taxon>
        <taxon>Viridiplantae</taxon>
        <taxon>Streptophyta</taxon>
        <taxon>Embryophyta</taxon>
        <taxon>Tracheophyta</taxon>
        <taxon>Spermatophyta</taxon>
        <taxon>Magnoliopsida</taxon>
        <taxon>eudicotyledons</taxon>
        <taxon>Gunneridae</taxon>
        <taxon>Pentapetalae</taxon>
        <taxon>asterids</taxon>
        <taxon>campanulids</taxon>
        <taxon>Asterales</taxon>
        <taxon>Asteraceae</taxon>
        <taxon>Asteroideae</taxon>
        <taxon>Heliantheae alliance</taxon>
        <taxon>Millerieae</taxon>
        <taxon>Smallanthus</taxon>
    </lineage>
</organism>
<sequence length="140" mass="15478">MQPPNSLDSSTLLFHAPSSSYASTLLVPSPIRARTNQTAKVLTCPPPPPRRAGVPRGVSMTPLTRIRLLHCLIPHVFTTSDLVPKLADSNLPIGRSFRSDLARKSENREHVGTNDDDGTESESDQRAELAKERNLIRIFR</sequence>
<protein>
    <submittedName>
        <fullName evidence="1">Uncharacterized protein</fullName>
    </submittedName>
</protein>
<dbReference type="Proteomes" id="UP001056120">
    <property type="component" value="Linkage Group LG02"/>
</dbReference>
<gene>
    <name evidence="1" type="ORF">L1987_05169</name>
</gene>
<reference evidence="1 2" key="2">
    <citation type="journal article" date="2022" name="Mol. Ecol. Resour.">
        <title>The genomes of chicory, endive, great burdock and yacon provide insights into Asteraceae paleo-polyploidization history and plant inulin production.</title>
        <authorList>
            <person name="Fan W."/>
            <person name="Wang S."/>
            <person name="Wang H."/>
            <person name="Wang A."/>
            <person name="Jiang F."/>
            <person name="Liu H."/>
            <person name="Zhao H."/>
            <person name="Xu D."/>
            <person name="Zhang Y."/>
        </authorList>
    </citation>
    <scope>NUCLEOTIDE SEQUENCE [LARGE SCALE GENOMIC DNA]</scope>
    <source>
        <strain evidence="2">cv. Yunnan</strain>
        <tissue evidence="1">Leaves</tissue>
    </source>
</reference>
<comment type="caution">
    <text evidence="1">The sequence shown here is derived from an EMBL/GenBank/DDBJ whole genome shotgun (WGS) entry which is preliminary data.</text>
</comment>
<keyword evidence="2" id="KW-1185">Reference proteome</keyword>
<evidence type="ECO:0000313" key="2">
    <source>
        <dbReference type="Proteomes" id="UP001056120"/>
    </source>
</evidence>
<name>A0ACB9JUY3_9ASTR</name>
<evidence type="ECO:0000313" key="1">
    <source>
        <dbReference type="EMBL" id="KAI3823729.1"/>
    </source>
</evidence>
<dbReference type="EMBL" id="CM042019">
    <property type="protein sequence ID" value="KAI3823729.1"/>
    <property type="molecule type" value="Genomic_DNA"/>
</dbReference>
<accession>A0ACB9JUY3</accession>